<accession>W9RCF2</accession>
<sequence length="88" mass="9704">MEAMEKKSDDNPAKAFSAGLCRNPFPGVVAWNIIKEVTEKHRAINDDTANSWNDVWFSRVGLPLRLSVPPGKVVELAKATVAMRHATT</sequence>
<dbReference type="AlphaFoldDB" id="W9RCF2"/>
<keyword evidence="2" id="KW-1185">Reference proteome</keyword>
<proteinExistence type="predicted"/>
<protein>
    <submittedName>
        <fullName evidence="1">Uncharacterized protein</fullName>
    </submittedName>
</protein>
<dbReference type="Proteomes" id="UP000030645">
    <property type="component" value="Unassembled WGS sequence"/>
</dbReference>
<dbReference type="EMBL" id="KE344496">
    <property type="protein sequence ID" value="EXB64220.1"/>
    <property type="molecule type" value="Genomic_DNA"/>
</dbReference>
<gene>
    <name evidence="1" type="ORF">L484_002353</name>
</gene>
<evidence type="ECO:0000313" key="1">
    <source>
        <dbReference type="EMBL" id="EXB64220.1"/>
    </source>
</evidence>
<name>W9RCF2_9ROSA</name>
<organism evidence="1 2">
    <name type="scientific">Morus notabilis</name>
    <dbReference type="NCBI Taxonomy" id="981085"/>
    <lineage>
        <taxon>Eukaryota</taxon>
        <taxon>Viridiplantae</taxon>
        <taxon>Streptophyta</taxon>
        <taxon>Embryophyta</taxon>
        <taxon>Tracheophyta</taxon>
        <taxon>Spermatophyta</taxon>
        <taxon>Magnoliopsida</taxon>
        <taxon>eudicotyledons</taxon>
        <taxon>Gunneridae</taxon>
        <taxon>Pentapetalae</taxon>
        <taxon>rosids</taxon>
        <taxon>fabids</taxon>
        <taxon>Rosales</taxon>
        <taxon>Moraceae</taxon>
        <taxon>Moreae</taxon>
        <taxon>Morus</taxon>
    </lineage>
</organism>
<reference evidence="2" key="1">
    <citation type="submission" date="2013-01" db="EMBL/GenBank/DDBJ databases">
        <title>Draft Genome Sequence of a Mulberry Tree, Morus notabilis C.K. Schneid.</title>
        <authorList>
            <person name="He N."/>
            <person name="Zhao S."/>
        </authorList>
    </citation>
    <scope>NUCLEOTIDE SEQUENCE</scope>
</reference>
<evidence type="ECO:0000313" key="2">
    <source>
        <dbReference type="Proteomes" id="UP000030645"/>
    </source>
</evidence>